<dbReference type="InterPro" id="IPR035985">
    <property type="entry name" value="Ubiquitin-activating_enz"/>
</dbReference>
<feature type="domain" description="THIF-type NAD/FAD binding fold" evidence="1">
    <location>
        <begin position="18"/>
        <end position="162"/>
    </location>
</feature>
<dbReference type="Gene3D" id="3.40.50.720">
    <property type="entry name" value="NAD(P)-binding Rossmann-like Domain"/>
    <property type="match status" value="1"/>
</dbReference>
<organism evidence="2 3">
    <name type="scientific">Sutterella seckii</name>
    <dbReference type="NCBI Taxonomy" id="1944635"/>
    <lineage>
        <taxon>Bacteria</taxon>
        <taxon>Pseudomonadati</taxon>
        <taxon>Pseudomonadota</taxon>
        <taxon>Betaproteobacteria</taxon>
        <taxon>Burkholderiales</taxon>
        <taxon>Sutterellaceae</taxon>
        <taxon>Sutterella</taxon>
    </lineage>
</organism>
<dbReference type="GO" id="GO:0061503">
    <property type="term" value="F:tRNA threonylcarbamoyladenosine dehydratase"/>
    <property type="evidence" value="ECO:0007669"/>
    <property type="project" value="TreeGrafter"/>
</dbReference>
<comment type="caution">
    <text evidence="2">The sequence shown here is derived from an EMBL/GenBank/DDBJ whole genome shotgun (WGS) entry which is preliminary data.</text>
</comment>
<evidence type="ECO:0000313" key="2">
    <source>
        <dbReference type="EMBL" id="KAB7661646.1"/>
    </source>
</evidence>
<evidence type="ECO:0000313" key="3">
    <source>
        <dbReference type="Proteomes" id="UP000430564"/>
    </source>
</evidence>
<dbReference type="InterPro" id="IPR045886">
    <property type="entry name" value="ThiF/MoeB/HesA"/>
</dbReference>
<name>A0A6I1EUU6_9BURK</name>
<accession>A0A6I1EUU6</accession>
<dbReference type="SUPFAM" id="SSF69572">
    <property type="entry name" value="Activating enzymes of the ubiquitin-like proteins"/>
    <property type="match status" value="1"/>
</dbReference>
<dbReference type="InterPro" id="IPR000594">
    <property type="entry name" value="ThiF_NAD_FAD-bd"/>
</dbReference>
<protein>
    <submittedName>
        <fullName evidence="2">tRNA threonylcarbamoyladenosine dehydratase</fullName>
    </submittedName>
</protein>
<reference evidence="2 3" key="1">
    <citation type="submission" date="2019-10" db="EMBL/GenBank/DDBJ databases">
        <title>Genome diversity of Sutterella seckii.</title>
        <authorList>
            <person name="Chaplin A.V."/>
            <person name="Sokolova S.R."/>
            <person name="Mosin K.A."/>
            <person name="Ivanova E.L."/>
            <person name="Kochetkova T.O."/>
            <person name="Goltsov A.Y."/>
            <person name="Trofimov D.Y."/>
            <person name="Efimov B.A."/>
        </authorList>
    </citation>
    <scope>NUCLEOTIDE SEQUENCE [LARGE SCALE GENOMIC DNA]</scope>
    <source>
        <strain evidence="2 3">ASD393</strain>
    </source>
</reference>
<dbReference type="PANTHER" id="PTHR43267:SF1">
    <property type="entry name" value="TRNA THREONYLCARBAMOYLADENOSINE DEHYDRATASE"/>
    <property type="match status" value="1"/>
</dbReference>
<dbReference type="CDD" id="cd00755">
    <property type="entry name" value="YgdL_like"/>
    <property type="match status" value="1"/>
</dbReference>
<dbReference type="Proteomes" id="UP000430564">
    <property type="component" value="Unassembled WGS sequence"/>
</dbReference>
<dbReference type="OrthoDB" id="9804150at2"/>
<dbReference type="AlphaFoldDB" id="A0A6I1EUU6"/>
<dbReference type="GO" id="GO:0061504">
    <property type="term" value="P:cyclic threonylcarbamoyladenosine biosynthetic process"/>
    <property type="evidence" value="ECO:0007669"/>
    <property type="project" value="TreeGrafter"/>
</dbReference>
<dbReference type="PANTHER" id="PTHR43267">
    <property type="entry name" value="TRNA THREONYLCARBAMOYLADENOSINE DEHYDRATASE"/>
    <property type="match status" value="1"/>
</dbReference>
<dbReference type="Pfam" id="PF00899">
    <property type="entry name" value="ThiF"/>
    <property type="match status" value="1"/>
</dbReference>
<dbReference type="GO" id="GO:0008641">
    <property type="term" value="F:ubiquitin-like modifier activating enzyme activity"/>
    <property type="evidence" value="ECO:0007669"/>
    <property type="project" value="InterPro"/>
</dbReference>
<sequence>MTERHVIDFERRFGGVARLYGKEGAASIRETHFCVVGVGGVGSWAVEALARTGAEKLTLIDLDNVAESNTNRQIQALGEAYGMAKVEALKARIALINPRAEISCVEDFVDEENAADLIPADAIVLDCIDQVRAKAALIAHCRSRRQFIVVSGAGGGRTNPLEIREGDLGRISGDPLLASVRYRLRKEYGFPKASPDAGKPGKPLPPLFRVPSVYSAEPVKKPLGDEACSVETTAGLACSGYGSGIVVTSTFGMAVASIAMREAVKRGAKSGS</sequence>
<gene>
    <name evidence="2" type="ORF">GBM95_04385</name>
</gene>
<dbReference type="EMBL" id="WEHX01000017">
    <property type="protein sequence ID" value="KAB7661646.1"/>
    <property type="molecule type" value="Genomic_DNA"/>
</dbReference>
<proteinExistence type="predicted"/>
<evidence type="ECO:0000259" key="1">
    <source>
        <dbReference type="Pfam" id="PF00899"/>
    </source>
</evidence>